<dbReference type="PANTHER" id="PTHR42852:SF6">
    <property type="entry name" value="THIOL:DISULFIDE INTERCHANGE PROTEIN DSBE"/>
    <property type="match status" value="1"/>
</dbReference>
<evidence type="ECO:0000313" key="7">
    <source>
        <dbReference type="Proteomes" id="UP001409291"/>
    </source>
</evidence>
<dbReference type="Pfam" id="PF13905">
    <property type="entry name" value="Thioredoxin_8"/>
    <property type="match status" value="1"/>
</dbReference>
<comment type="caution">
    <text evidence="6">The sequence shown here is derived from an EMBL/GenBank/DDBJ whole genome shotgun (WGS) entry which is preliminary data.</text>
</comment>
<protein>
    <submittedName>
        <fullName evidence="6">TlpA disulfide reductase family protein</fullName>
    </submittedName>
</protein>
<dbReference type="RefSeq" id="WP_132767689.1">
    <property type="nucleotide sequence ID" value="NZ_JAOQNK010000001.1"/>
</dbReference>
<dbReference type="SUPFAM" id="SSF52833">
    <property type="entry name" value="Thioredoxin-like"/>
    <property type="match status" value="1"/>
</dbReference>
<keyword evidence="4" id="KW-0676">Redox-active center</keyword>
<reference evidence="6 7" key="1">
    <citation type="submission" date="2024-04" db="EMBL/GenBank/DDBJ databases">
        <title>WGS of bacteria from Torrens River.</title>
        <authorList>
            <person name="Wyrsch E.R."/>
            <person name="Drigo B."/>
        </authorList>
    </citation>
    <scope>NUCLEOTIDE SEQUENCE [LARGE SCALE GENOMIC DNA]</scope>
    <source>
        <strain evidence="6 7">TWI391</strain>
    </source>
</reference>
<dbReference type="InterPro" id="IPR050553">
    <property type="entry name" value="Thioredoxin_ResA/DsbE_sf"/>
</dbReference>
<dbReference type="PROSITE" id="PS51352">
    <property type="entry name" value="THIOREDOXIN_2"/>
    <property type="match status" value="1"/>
</dbReference>
<dbReference type="EMBL" id="JBDJNQ010000009">
    <property type="protein sequence ID" value="MEN5379313.1"/>
    <property type="molecule type" value="Genomic_DNA"/>
</dbReference>
<evidence type="ECO:0000256" key="1">
    <source>
        <dbReference type="ARBA" id="ARBA00004196"/>
    </source>
</evidence>
<evidence type="ECO:0000256" key="4">
    <source>
        <dbReference type="ARBA" id="ARBA00023284"/>
    </source>
</evidence>
<dbReference type="Proteomes" id="UP001409291">
    <property type="component" value="Unassembled WGS sequence"/>
</dbReference>
<dbReference type="CDD" id="cd02966">
    <property type="entry name" value="TlpA_like_family"/>
    <property type="match status" value="1"/>
</dbReference>
<sequence>MKTLIIYFFSIVFPIALFAQGKTHPMPLTDAAFDTQSTHQVQAQIKGRVLHASPPDLERITIKYSIVNAGNPFQSSYTTKVALDGTFSIVIPDKLMNQQIWFTFGEYAYICIYLNEELELTFDLDKLKKKFVYWNDEGVTFGGKDGKKNEVMNNYILFDKKHNESFSTKLQDLNKKDTAFLTNLDSLFAVQDRVNDMFYTTYGDTYQYLVESETAASYYEEKLKYFLENNIQVKQIEDLLTPVYAISNNSRTYIQFLNYYVRSSFKTTGQKYSPVNLANYCDSILPAAYADLIKLQLEDRDVKLQRDLYKQLATTLHFKWSSEYVRSQIAMLNSKIEKIDSINQASTVKENVKENVASTLGKHILKTGSGALLYIDEHQSGADFLRDLKSTFPNKVVVIDFWATWCIPCIQAMPYSKELHKQAKEADLPIEFVYICTSSRSSEEKWKNKVLEIEQPGIHVFVNEKVTSEAMNLFNKGGFPSYIMLKPDGSYDSETITSMQGLSLDMLKAQL</sequence>
<evidence type="ECO:0000256" key="3">
    <source>
        <dbReference type="ARBA" id="ARBA00023157"/>
    </source>
</evidence>
<feature type="domain" description="Thioredoxin" evidence="5">
    <location>
        <begin position="365"/>
        <end position="511"/>
    </location>
</feature>
<dbReference type="InterPro" id="IPR012336">
    <property type="entry name" value="Thioredoxin-like_fold"/>
</dbReference>
<evidence type="ECO:0000259" key="5">
    <source>
        <dbReference type="PROSITE" id="PS51352"/>
    </source>
</evidence>
<evidence type="ECO:0000313" key="6">
    <source>
        <dbReference type="EMBL" id="MEN5379313.1"/>
    </source>
</evidence>
<organism evidence="6 7">
    <name type="scientific">Sphingobacterium kitahiroshimense</name>
    <dbReference type="NCBI Taxonomy" id="470446"/>
    <lineage>
        <taxon>Bacteria</taxon>
        <taxon>Pseudomonadati</taxon>
        <taxon>Bacteroidota</taxon>
        <taxon>Sphingobacteriia</taxon>
        <taxon>Sphingobacteriales</taxon>
        <taxon>Sphingobacteriaceae</taxon>
        <taxon>Sphingobacterium</taxon>
    </lineage>
</organism>
<keyword evidence="7" id="KW-1185">Reference proteome</keyword>
<comment type="subcellular location">
    <subcellularLocation>
        <location evidence="1">Cell envelope</location>
    </subcellularLocation>
</comment>
<accession>A0ABV0BZ50</accession>
<dbReference type="InterPro" id="IPR036249">
    <property type="entry name" value="Thioredoxin-like_sf"/>
</dbReference>
<dbReference type="PANTHER" id="PTHR42852">
    <property type="entry name" value="THIOL:DISULFIDE INTERCHANGE PROTEIN DSBE"/>
    <property type="match status" value="1"/>
</dbReference>
<dbReference type="InterPro" id="IPR013766">
    <property type="entry name" value="Thioredoxin_domain"/>
</dbReference>
<keyword evidence="3" id="KW-1015">Disulfide bond</keyword>
<evidence type="ECO:0000256" key="2">
    <source>
        <dbReference type="ARBA" id="ARBA00022748"/>
    </source>
</evidence>
<gene>
    <name evidence="6" type="ORF">ABE541_18755</name>
</gene>
<keyword evidence="2" id="KW-0201">Cytochrome c-type biogenesis</keyword>
<dbReference type="Gene3D" id="3.40.30.10">
    <property type="entry name" value="Glutaredoxin"/>
    <property type="match status" value="1"/>
</dbReference>
<name>A0ABV0BZ50_9SPHI</name>
<proteinExistence type="predicted"/>